<feature type="compositionally biased region" description="Polar residues" evidence="1">
    <location>
        <begin position="41"/>
        <end position="60"/>
    </location>
</feature>
<keyword evidence="3" id="KW-1185">Reference proteome</keyword>
<evidence type="ECO:0000256" key="1">
    <source>
        <dbReference type="SAM" id="MobiDB-lite"/>
    </source>
</evidence>
<comment type="caution">
    <text evidence="2">The sequence shown here is derived from an EMBL/GenBank/DDBJ whole genome shotgun (WGS) entry which is preliminary data.</text>
</comment>
<organism evidence="2 3">
    <name type="scientific">Stylosanthes scabra</name>
    <dbReference type="NCBI Taxonomy" id="79078"/>
    <lineage>
        <taxon>Eukaryota</taxon>
        <taxon>Viridiplantae</taxon>
        <taxon>Streptophyta</taxon>
        <taxon>Embryophyta</taxon>
        <taxon>Tracheophyta</taxon>
        <taxon>Spermatophyta</taxon>
        <taxon>Magnoliopsida</taxon>
        <taxon>eudicotyledons</taxon>
        <taxon>Gunneridae</taxon>
        <taxon>Pentapetalae</taxon>
        <taxon>rosids</taxon>
        <taxon>fabids</taxon>
        <taxon>Fabales</taxon>
        <taxon>Fabaceae</taxon>
        <taxon>Papilionoideae</taxon>
        <taxon>50 kb inversion clade</taxon>
        <taxon>dalbergioids sensu lato</taxon>
        <taxon>Dalbergieae</taxon>
        <taxon>Pterocarpus clade</taxon>
        <taxon>Stylosanthes</taxon>
    </lineage>
</organism>
<evidence type="ECO:0000313" key="3">
    <source>
        <dbReference type="Proteomes" id="UP001341840"/>
    </source>
</evidence>
<protein>
    <submittedName>
        <fullName evidence="2">Uncharacterized protein</fullName>
    </submittedName>
</protein>
<accession>A0ABU6WJL9</accession>
<reference evidence="2 3" key="1">
    <citation type="journal article" date="2023" name="Plants (Basel)">
        <title>Bridging the Gap: Combining Genomics and Transcriptomics Approaches to Understand Stylosanthes scabra, an Orphan Legume from the Brazilian Caatinga.</title>
        <authorList>
            <person name="Ferreira-Neto J.R.C."/>
            <person name="da Silva M.D."/>
            <person name="Binneck E."/>
            <person name="de Melo N.F."/>
            <person name="da Silva R.H."/>
            <person name="de Melo A.L.T.M."/>
            <person name="Pandolfi V."/>
            <person name="Bustamante F.O."/>
            <person name="Brasileiro-Vidal A.C."/>
            <person name="Benko-Iseppon A.M."/>
        </authorList>
    </citation>
    <scope>NUCLEOTIDE SEQUENCE [LARGE SCALE GENOMIC DNA]</scope>
    <source>
        <tissue evidence="2">Leaves</tissue>
    </source>
</reference>
<evidence type="ECO:0000313" key="2">
    <source>
        <dbReference type="EMBL" id="MED6184248.1"/>
    </source>
</evidence>
<sequence length="99" mass="10341">MARTGRVRRMPKGGGHRRAKGGGGGWGEGGRGRREGGDKAPSQQSQGGASTSHVNETGMSTHIEIPAAPRSQQGVSTPPPSALHRRHSSRDLIARGSRI</sequence>
<dbReference type="EMBL" id="JASCZI010181522">
    <property type="protein sequence ID" value="MED6184248.1"/>
    <property type="molecule type" value="Genomic_DNA"/>
</dbReference>
<dbReference type="Proteomes" id="UP001341840">
    <property type="component" value="Unassembled WGS sequence"/>
</dbReference>
<feature type="compositionally biased region" description="Basic residues" evidence="1">
    <location>
        <begin position="1"/>
        <end position="20"/>
    </location>
</feature>
<feature type="region of interest" description="Disordered" evidence="1">
    <location>
        <begin position="1"/>
        <end position="99"/>
    </location>
</feature>
<gene>
    <name evidence="2" type="ORF">PIB30_045642</name>
</gene>
<proteinExistence type="predicted"/>
<name>A0ABU6WJL9_9FABA</name>